<sequence length="264" mass="28322">MRKTLAIAVALALSPAGSAAAEPSAPEATASGADGAVPAAGCEAPAQVLDLANWKVTLPVDNPDKEDVQPLEITQPQLDDYTLDPWFVTGENCDGVRFRAPVNGVTTRNSRNPRSELREMKGSRLASWSATSGKHTMVIDQAITELPKRRPHVVAGQIHDASDDVAVFRLEGRKLWLTNGDTTNHRLITDDYVLGTRFVAKFEVSGGEVRAFYNGRLVDTIDADFTGGYFKAGAYTQANCGNSKPCDGDNFGQVTIYGLAVTHS</sequence>
<dbReference type="InterPro" id="IPR014895">
    <property type="entry name" value="Alginate_lyase_2"/>
</dbReference>
<evidence type="ECO:0000313" key="4">
    <source>
        <dbReference type="Proteomes" id="UP000199501"/>
    </source>
</evidence>
<dbReference type="EMBL" id="FMZZ01000018">
    <property type="protein sequence ID" value="SDD80634.1"/>
    <property type="molecule type" value="Genomic_DNA"/>
</dbReference>
<accession>A0A1G6XR06</accession>
<dbReference type="OrthoDB" id="273319at2"/>
<proteinExistence type="predicted"/>
<dbReference type="RefSeq" id="WP_091456484.1">
    <property type="nucleotide sequence ID" value="NZ_FMZZ01000018.1"/>
</dbReference>
<keyword evidence="1" id="KW-0732">Signal</keyword>
<evidence type="ECO:0000313" key="3">
    <source>
        <dbReference type="EMBL" id="SDD80634.1"/>
    </source>
</evidence>
<organism evidence="3 4">
    <name type="scientific">Actinokineospora iranica</name>
    <dbReference type="NCBI Taxonomy" id="1271860"/>
    <lineage>
        <taxon>Bacteria</taxon>
        <taxon>Bacillati</taxon>
        <taxon>Actinomycetota</taxon>
        <taxon>Actinomycetes</taxon>
        <taxon>Pseudonocardiales</taxon>
        <taxon>Pseudonocardiaceae</taxon>
        <taxon>Actinokineospora</taxon>
    </lineage>
</organism>
<evidence type="ECO:0000259" key="2">
    <source>
        <dbReference type="Pfam" id="PF08787"/>
    </source>
</evidence>
<feature type="domain" description="Alginate lyase 2" evidence="2">
    <location>
        <begin position="49"/>
        <end position="263"/>
    </location>
</feature>
<dbReference type="SUPFAM" id="SSF49899">
    <property type="entry name" value="Concanavalin A-like lectins/glucanases"/>
    <property type="match status" value="1"/>
</dbReference>
<feature type="chain" id="PRO_5011741091" evidence="1">
    <location>
        <begin position="22"/>
        <end position="264"/>
    </location>
</feature>
<dbReference type="Pfam" id="PF08787">
    <property type="entry name" value="Alginate_lyase2"/>
    <property type="match status" value="1"/>
</dbReference>
<keyword evidence="4" id="KW-1185">Reference proteome</keyword>
<dbReference type="AlphaFoldDB" id="A0A1G6XR06"/>
<protein>
    <submittedName>
        <fullName evidence="3">Alginate lyase</fullName>
    </submittedName>
</protein>
<evidence type="ECO:0000256" key="1">
    <source>
        <dbReference type="SAM" id="SignalP"/>
    </source>
</evidence>
<dbReference type="Gene3D" id="2.60.120.200">
    <property type="match status" value="1"/>
</dbReference>
<dbReference type="STRING" id="1271860.SAMN05216174_11884"/>
<dbReference type="InterPro" id="IPR013320">
    <property type="entry name" value="ConA-like_dom_sf"/>
</dbReference>
<dbReference type="GO" id="GO:0016829">
    <property type="term" value="F:lyase activity"/>
    <property type="evidence" value="ECO:0007669"/>
    <property type="project" value="UniProtKB-KW"/>
</dbReference>
<name>A0A1G6XR06_9PSEU</name>
<feature type="signal peptide" evidence="1">
    <location>
        <begin position="1"/>
        <end position="21"/>
    </location>
</feature>
<dbReference type="Proteomes" id="UP000199501">
    <property type="component" value="Unassembled WGS sequence"/>
</dbReference>
<gene>
    <name evidence="3" type="ORF">SAMN05216174_11884</name>
</gene>
<reference evidence="4" key="1">
    <citation type="submission" date="2016-10" db="EMBL/GenBank/DDBJ databases">
        <authorList>
            <person name="Varghese N."/>
            <person name="Submissions S."/>
        </authorList>
    </citation>
    <scope>NUCLEOTIDE SEQUENCE [LARGE SCALE GENOMIC DNA]</scope>
    <source>
        <strain evidence="4">IBRC-M 10403</strain>
    </source>
</reference>
<keyword evidence="3" id="KW-0456">Lyase</keyword>